<reference evidence="2 3" key="1">
    <citation type="submission" date="2016-02" db="EMBL/GenBank/DDBJ databases">
        <title>Genome analysis of coral dinoflagellate symbionts highlights evolutionary adaptations to a symbiotic lifestyle.</title>
        <authorList>
            <person name="Aranda M."/>
            <person name="Li Y."/>
            <person name="Liew Y.J."/>
            <person name="Baumgarten S."/>
            <person name="Simakov O."/>
            <person name="Wilson M."/>
            <person name="Piel J."/>
            <person name="Ashoor H."/>
            <person name="Bougouffa S."/>
            <person name="Bajic V.B."/>
            <person name="Ryu T."/>
            <person name="Ravasi T."/>
            <person name="Bayer T."/>
            <person name="Micklem G."/>
            <person name="Kim H."/>
            <person name="Bhak J."/>
            <person name="Lajeunesse T.C."/>
            <person name="Voolstra C.R."/>
        </authorList>
    </citation>
    <scope>NUCLEOTIDE SEQUENCE [LARGE SCALE GENOMIC DNA]</scope>
    <source>
        <strain evidence="2 3">CCMP2467</strain>
    </source>
</reference>
<evidence type="ECO:0000313" key="2">
    <source>
        <dbReference type="EMBL" id="OLP88140.1"/>
    </source>
</evidence>
<dbReference type="OrthoDB" id="5593235at2759"/>
<name>A0A1Q9CZ14_SYMMI</name>
<evidence type="ECO:0000313" key="3">
    <source>
        <dbReference type="Proteomes" id="UP000186817"/>
    </source>
</evidence>
<comment type="caution">
    <text evidence="2">The sequence shown here is derived from an EMBL/GenBank/DDBJ whole genome shotgun (WGS) entry which is preliminary data.</text>
</comment>
<sequence>MPICTAGHSAFFYQDPLEALVGRSTGLTCFRLLLTSGGHANSQQFVCWHLATGHPSGAIAVVQECPQVRSLQSAEDLDACTNCQLFVLVGVHFQRTDSSGDISKACELLAGEHRLEALKPECKVFLQKQIHRLDASQPDFKQWQQSVCVGSFVCNAFTSWRREEVLHWHRALGLSPAFDSMNWDVQPAQDAPMCRQERDSSPSRCSSTEPELGSEDPLARRCPGDAPDAYEDLADVRVVAVVFTGRGSRMRALLPYLRRDLRAHQGILDRIIFALVRPDSWALKLVEQMQSLYAHSPSCIEIRDYTEASWSDFRQDSPANSRHRIPVLYRSLNETNTVYVKVDDDIVFLARHAIAELVREKLRRRCMFVSANVVNHAILSSVHQEHGAHRGFEPEHLDADTGKQSSSSAWIRVADVNMDASYVFERHPMGSCVFKRWDCAALVHESFLDRELDGTLCAFDFGWFDFHRAGFREHQYVHFSPWSGQTWHASGARWSINLFALEASDLLGVDWSRVHGPGDDEEEFGGNHAERTGGHACAVGRSLAVHFSYAPQEERLLSQTDLLHRYVELARTGSAAEFFLG</sequence>
<proteinExistence type="predicted"/>
<dbReference type="Proteomes" id="UP000186817">
    <property type="component" value="Unassembled WGS sequence"/>
</dbReference>
<protein>
    <submittedName>
        <fullName evidence="2">Uncharacterized protein</fullName>
    </submittedName>
</protein>
<evidence type="ECO:0000256" key="1">
    <source>
        <dbReference type="SAM" id="MobiDB-lite"/>
    </source>
</evidence>
<organism evidence="2 3">
    <name type="scientific">Symbiodinium microadriaticum</name>
    <name type="common">Dinoflagellate</name>
    <name type="synonym">Zooxanthella microadriatica</name>
    <dbReference type="NCBI Taxonomy" id="2951"/>
    <lineage>
        <taxon>Eukaryota</taxon>
        <taxon>Sar</taxon>
        <taxon>Alveolata</taxon>
        <taxon>Dinophyceae</taxon>
        <taxon>Suessiales</taxon>
        <taxon>Symbiodiniaceae</taxon>
        <taxon>Symbiodinium</taxon>
    </lineage>
</organism>
<dbReference type="EMBL" id="LSRX01000827">
    <property type="protein sequence ID" value="OLP88140.1"/>
    <property type="molecule type" value="Genomic_DNA"/>
</dbReference>
<dbReference type="AlphaFoldDB" id="A0A1Q9CZ14"/>
<accession>A0A1Q9CZ14</accession>
<feature type="region of interest" description="Disordered" evidence="1">
    <location>
        <begin position="189"/>
        <end position="220"/>
    </location>
</feature>
<gene>
    <name evidence="2" type="ORF">AK812_SmicGene30524</name>
</gene>
<keyword evidence="3" id="KW-1185">Reference proteome</keyword>